<dbReference type="Proteomes" id="UP000032604">
    <property type="component" value="Plasmid pCI3"/>
</dbReference>
<evidence type="ECO:0000313" key="1">
    <source>
        <dbReference type="EMBL" id="AJW80768.1"/>
    </source>
</evidence>
<reference evidence="2 4" key="2">
    <citation type="submission" date="2018-08" db="EMBL/GenBank/DDBJ databases">
        <title>Genome Sequence of Clavibacter michiganensis Subspecies type strains, and the Atypical Peach-Colored Strains Isolated from Tomato.</title>
        <authorList>
            <person name="Osdaghi E."/>
            <person name="Portier P."/>
            <person name="Briand M."/>
            <person name="Jacques M.-A."/>
        </authorList>
    </citation>
    <scope>NUCLEOTIDE SEQUENCE [LARGE SCALE GENOMIC DNA]</scope>
    <source>
        <strain evidence="2 4">CFBP 6488</strain>
    </source>
</reference>
<proteinExistence type="predicted"/>
<dbReference type="KEGG" id="cmh:VO01_16200"/>
<sequence length="81" mass="8593">MTSIHAGTRRNRRPTGEIAVPRKIRLAPETEAAFQAAAEASGNLSMSLYLERLAAQLRTDLGALPVLSPATASKEADTTTT</sequence>
<dbReference type="OrthoDB" id="5125273at2"/>
<dbReference type="HOGENOM" id="CLU_2567702_0_0_11"/>
<organism evidence="1 3">
    <name type="scientific">Clavibacter michiganensis subsp. insidiosus</name>
    <dbReference type="NCBI Taxonomy" id="33014"/>
    <lineage>
        <taxon>Bacteria</taxon>
        <taxon>Bacillati</taxon>
        <taxon>Actinomycetota</taxon>
        <taxon>Actinomycetes</taxon>
        <taxon>Micrococcales</taxon>
        <taxon>Microbacteriaceae</taxon>
        <taxon>Clavibacter</taxon>
    </lineage>
</organism>
<gene>
    <name evidence="2" type="ORF">DZF93_00300</name>
    <name evidence="1" type="ORF">VO01_16200</name>
</gene>
<accession>A0A0D5CME9</accession>
<dbReference type="EMBL" id="CP011046">
    <property type="protein sequence ID" value="AJW80768.1"/>
    <property type="molecule type" value="Genomic_DNA"/>
</dbReference>
<name>A0A0D5CME9_9MICO</name>
<reference evidence="1 3" key="1">
    <citation type="journal article" date="2015" name="Genome Announc.">
        <title>Complete Genome Sequence of Clavibacter michiganensis subsp. insidiosus R1-1 Using PacBio Single-Molecule Real-Time Technology.</title>
        <authorList>
            <person name="Lu Y."/>
            <person name="Samac D.A."/>
            <person name="Glazebrook J."/>
            <person name="Ishimaru C.A."/>
        </authorList>
    </citation>
    <scope>NUCLEOTIDE SEQUENCE [LARGE SCALE GENOMIC DNA]</scope>
    <source>
        <strain evidence="1 3">R1-1</strain>
        <plasmid evidence="1 3">pCI3</plasmid>
    </source>
</reference>
<dbReference type="EMBL" id="QWEA01000003">
    <property type="protein sequence ID" value="RIJ45066.1"/>
    <property type="molecule type" value="Genomic_DNA"/>
</dbReference>
<dbReference type="PATRIC" id="fig|33014.5.peg.3385"/>
<geneLocation type="plasmid" evidence="1 3">
    <name>pCI3</name>
</geneLocation>
<evidence type="ECO:0000313" key="2">
    <source>
        <dbReference type="EMBL" id="RIJ45066.1"/>
    </source>
</evidence>
<dbReference type="AlphaFoldDB" id="A0A0D5CME9"/>
<dbReference type="RefSeq" id="WP_045531061.1">
    <property type="nucleotide sequence ID" value="NZ_CP011046.1"/>
</dbReference>
<keyword evidence="1" id="KW-0614">Plasmid</keyword>
<protein>
    <submittedName>
        <fullName evidence="1">Uncharacterized protein</fullName>
    </submittedName>
</protein>
<evidence type="ECO:0000313" key="4">
    <source>
        <dbReference type="Proteomes" id="UP000266634"/>
    </source>
</evidence>
<evidence type="ECO:0000313" key="3">
    <source>
        <dbReference type="Proteomes" id="UP000032604"/>
    </source>
</evidence>
<dbReference type="Proteomes" id="UP000266634">
    <property type="component" value="Unassembled WGS sequence"/>
</dbReference>